<comment type="caution">
    <text evidence="2">The sequence shown here is derived from an EMBL/GenBank/DDBJ whole genome shotgun (WGS) entry which is preliminary data.</text>
</comment>
<dbReference type="InterPro" id="IPR002123">
    <property type="entry name" value="Plipid/glycerol_acylTrfase"/>
</dbReference>
<dbReference type="Gene3D" id="3.40.50.1820">
    <property type="entry name" value="alpha/beta hydrolase"/>
    <property type="match status" value="1"/>
</dbReference>
<dbReference type="Proteomes" id="UP001152797">
    <property type="component" value="Unassembled WGS sequence"/>
</dbReference>
<dbReference type="EMBL" id="CAMXCT020000517">
    <property type="protein sequence ID" value="CAL1133234.1"/>
    <property type="molecule type" value="Genomic_DNA"/>
</dbReference>
<evidence type="ECO:0000313" key="5">
    <source>
        <dbReference type="Proteomes" id="UP001152797"/>
    </source>
</evidence>
<keyword evidence="5" id="KW-1185">Reference proteome</keyword>
<evidence type="ECO:0000313" key="4">
    <source>
        <dbReference type="EMBL" id="CAL4767171.1"/>
    </source>
</evidence>
<sequence>MALVGIPARALPGAGHGHKSYSSCVLRGCGGARSASTTGSHQPSCRPYRLVGASAALISWQMGRRHWKVHRAAKSASTPGKLRSWWALQSSSQSEVERDERGESRVSEGESIGAVQFELVGGPEELDSTDVLLYLSDIDFSASSIPSSQYPSLVAAGFELWTCFLPGDDVKTGFAEMLRSIETWLNRKGPQRVILIGEGFGGLLALALALRFGRSLKGLAMVNPTTGYVQQPWSQLRPALPVGPLSDLLTMPSPEGDLATISQGVTGTLGLRSASAAARAGTLKFRLKAWLRDGWETVRSELRRPAIRTPLPATLLAFSVGDLLLPSKDEAQALKPALEERCLSNKLEVKELDSNSHEPLAGDIDFVEMLEKSPILQAPKDPVSDFKFPSMQILEEGSKDVEQLASFVSPVFCSFSADSPSQRRFGLQGVPAPEDVGNRPVLLVGNHQLFGSDLGPLVREFLVDRGVLARGLAYPGAMRTREGRGPPQFQRFGAVPVSPRNIFKLLQRGEMVLLFPGGIREALHGPGEDYQLFWPSKTDFVRVAARFDAVVVPFGGIGADDSAQVLANFGELRKRAEDVVPFMARSQKRSGGLMPVSESLEGGLGFPIIAPRPIPATQTNPGFGDRFYFSFGKPVDLKDVNPKDRNACAKAYSEIRGAVEQELAWLQEARQQDPYRDFAKRQLYERVASLEGPSRRIPAGPLKGELVKSYAKRAPSFKIDQLATPAEKMDIESFEAEPESIATP</sequence>
<evidence type="ECO:0000313" key="2">
    <source>
        <dbReference type="EMBL" id="CAI3979859.1"/>
    </source>
</evidence>
<dbReference type="SUPFAM" id="SSF53474">
    <property type="entry name" value="alpha/beta-Hydrolases"/>
    <property type="match status" value="1"/>
</dbReference>
<dbReference type="GO" id="GO:0016746">
    <property type="term" value="F:acyltransferase activity"/>
    <property type="evidence" value="ECO:0007669"/>
    <property type="project" value="UniProtKB-KW"/>
</dbReference>
<dbReference type="EMBL" id="CAMXCT030000517">
    <property type="protein sequence ID" value="CAL4767171.1"/>
    <property type="molecule type" value="Genomic_DNA"/>
</dbReference>
<proteinExistence type="predicted"/>
<dbReference type="EMBL" id="CAMXCT010000517">
    <property type="protein sequence ID" value="CAI3979859.1"/>
    <property type="molecule type" value="Genomic_DNA"/>
</dbReference>
<keyword evidence="4" id="KW-0012">Acyltransferase</keyword>
<keyword evidence="4" id="KW-0808">Transferase</keyword>
<feature type="domain" description="Phospholipid/glycerol acyltransferase" evidence="1">
    <location>
        <begin position="441"/>
        <end position="559"/>
    </location>
</feature>
<dbReference type="PANTHER" id="PTHR22753:SF14">
    <property type="entry name" value="MONOACYLGLYCEROL_DIACYLGLYCEROL O-ACYLTRANSFERASE"/>
    <property type="match status" value="1"/>
</dbReference>
<organism evidence="2">
    <name type="scientific">Cladocopium goreaui</name>
    <dbReference type="NCBI Taxonomy" id="2562237"/>
    <lineage>
        <taxon>Eukaryota</taxon>
        <taxon>Sar</taxon>
        <taxon>Alveolata</taxon>
        <taxon>Dinophyceae</taxon>
        <taxon>Suessiales</taxon>
        <taxon>Symbiodiniaceae</taxon>
        <taxon>Cladocopium</taxon>
    </lineage>
</organism>
<gene>
    <name evidence="2" type="ORF">C1SCF055_LOCUS7783</name>
</gene>
<evidence type="ECO:0000259" key="1">
    <source>
        <dbReference type="SMART" id="SM00563"/>
    </source>
</evidence>
<dbReference type="GO" id="GO:0016020">
    <property type="term" value="C:membrane"/>
    <property type="evidence" value="ECO:0007669"/>
    <property type="project" value="TreeGrafter"/>
</dbReference>
<dbReference type="OrthoDB" id="44277at2759"/>
<name>A0A9P1BUR8_9DINO</name>
<accession>A0A9P1BUR8</accession>
<reference evidence="3" key="2">
    <citation type="submission" date="2024-04" db="EMBL/GenBank/DDBJ databases">
        <authorList>
            <person name="Chen Y."/>
            <person name="Shah S."/>
            <person name="Dougan E. K."/>
            <person name="Thang M."/>
            <person name="Chan C."/>
        </authorList>
    </citation>
    <scope>NUCLEOTIDE SEQUENCE [LARGE SCALE GENOMIC DNA]</scope>
</reference>
<protein>
    <submittedName>
        <fullName evidence="4">Acyltransferase-like protein, chloroplastic</fullName>
    </submittedName>
</protein>
<dbReference type="AlphaFoldDB" id="A0A9P1BUR8"/>
<reference evidence="2" key="1">
    <citation type="submission" date="2022-10" db="EMBL/GenBank/DDBJ databases">
        <authorList>
            <person name="Chen Y."/>
            <person name="Dougan E. K."/>
            <person name="Chan C."/>
            <person name="Rhodes N."/>
            <person name="Thang M."/>
        </authorList>
    </citation>
    <scope>NUCLEOTIDE SEQUENCE</scope>
</reference>
<dbReference type="PANTHER" id="PTHR22753">
    <property type="entry name" value="TRANSMEMBRANE PROTEIN 68"/>
    <property type="match status" value="1"/>
</dbReference>
<dbReference type="InterPro" id="IPR029058">
    <property type="entry name" value="AB_hydrolase_fold"/>
</dbReference>
<evidence type="ECO:0000313" key="3">
    <source>
        <dbReference type="EMBL" id="CAL1133234.1"/>
    </source>
</evidence>
<dbReference type="SMART" id="SM00563">
    <property type="entry name" value="PlsC"/>
    <property type="match status" value="1"/>
</dbReference>